<evidence type="ECO:0000313" key="5">
    <source>
        <dbReference type="EMBL" id="VDN21339.1"/>
    </source>
</evidence>
<sequence length="401" mass="44927">MAKVLDETPALINEMDLQISQMTFSFLSQITALHPSLIDKPLPRLLEACVLLLQSSLLQGATLAAALNFIEAIVFANIPRKPSFEVWMIVLQELLDHLTAPVYDHPVLHRQAYRSISACTAAVAWSFGQPERCRGLAVKLTEQLMSDSTPDGVRLFSLLSVGELGCKCPNVYEGFFPMPEELLLKAFNSTSQEVKTAASYALGRLAIGNLEKYLPFLLEQINSQPRRQYLLLHSLKEVIGSESGDLRAVEIFRPRIEQIWPVLAVHATAPEEGTRNVVAECLGKLCLVHPEQLLSRLKVIRLPNKFKERTAVDDLLHSSIADFLKTVNDSDLNVRRVALVAFNSAAHNKPRLIRDLLDILLPSLYGETVVRKELVREVEMGPFKHTVDDGIDLRKAAFEWY</sequence>
<proteinExistence type="inferred from homology"/>
<reference evidence="5 6" key="2">
    <citation type="submission" date="2018-11" db="EMBL/GenBank/DDBJ databases">
        <authorList>
            <consortium name="Pathogen Informatics"/>
        </authorList>
    </citation>
    <scope>NUCLEOTIDE SEQUENCE [LARGE SCALE GENOMIC DNA]</scope>
</reference>
<dbReference type="Pfam" id="PF08623">
    <property type="entry name" value="TIP120"/>
    <property type="match status" value="1"/>
</dbReference>
<dbReference type="Proteomes" id="UP000271098">
    <property type="component" value="Unassembled WGS sequence"/>
</dbReference>
<evidence type="ECO:0000256" key="3">
    <source>
        <dbReference type="ARBA" id="ARBA00022786"/>
    </source>
</evidence>
<protein>
    <submittedName>
        <fullName evidence="7">TIP120 domain-containing protein</fullName>
    </submittedName>
</protein>
<evidence type="ECO:0000313" key="6">
    <source>
        <dbReference type="Proteomes" id="UP000271098"/>
    </source>
</evidence>
<dbReference type="AlphaFoldDB" id="A0A183DW50"/>
<evidence type="ECO:0000256" key="1">
    <source>
        <dbReference type="ARBA" id="ARBA00007657"/>
    </source>
</evidence>
<feature type="domain" description="TATA-binding protein interacting (TIP20)" evidence="4">
    <location>
        <begin position="352"/>
        <end position="399"/>
    </location>
</feature>
<dbReference type="InterPro" id="IPR011989">
    <property type="entry name" value="ARM-like"/>
</dbReference>
<reference evidence="7" key="1">
    <citation type="submission" date="2016-06" db="UniProtKB">
        <authorList>
            <consortium name="WormBaseParasite"/>
        </authorList>
    </citation>
    <scope>IDENTIFICATION</scope>
</reference>
<organism evidence="7">
    <name type="scientific">Gongylonema pulchrum</name>
    <dbReference type="NCBI Taxonomy" id="637853"/>
    <lineage>
        <taxon>Eukaryota</taxon>
        <taxon>Metazoa</taxon>
        <taxon>Ecdysozoa</taxon>
        <taxon>Nematoda</taxon>
        <taxon>Chromadorea</taxon>
        <taxon>Rhabditida</taxon>
        <taxon>Spirurina</taxon>
        <taxon>Spiruromorpha</taxon>
        <taxon>Spiruroidea</taxon>
        <taxon>Gongylonematidae</taxon>
        <taxon>Gongylonema</taxon>
    </lineage>
</organism>
<dbReference type="OrthoDB" id="6260732at2759"/>
<dbReference type="Gene3D" id="1.25.10.10">
    <property type="entry name" value="Leucine-rich Repeat Variant"/>
    <property type="match status" value="1"/>
</dbReference>
<accession>A0A183DW50</accession>
<comment type="similarity">
    <text evidence="1">Belongs to the CAND family.</text>
</comment>
<dbReference type="InterPro" id="IPR016024">
    <property type="entry name" value="ARM-type_fold"/>
</dbReference>
<dbReference type="EMBL" id="UYRT01079758">
    <property type="protein sequence ID" value="VDN21339.1"/>
    <property type="molecule type" value="Genomic_DNA"/>
</dbReference>
<dbReference type="GO" id="GO:0010265">
    <property type="term" value="P:SCF complex assembly"/>
    <property type="evidence" value="ECO:0007669"/>
    <property type="project" value="InterPro"/>
</dbReference>
<dbReference type="InterPro" id="IPR013932">
    <property type="entry name" value="TATA-bd_TIP120"/>
</dbReference>
<keyword evidence="6" id="KW-1185">Reference proteome</keyword>
<name>A0A183DW50_9BILA</name>
<evidence type="ECO:0000256" key="2">
    <source>
        <dbReference type="ARBA" id="ARBA00022737"/>
    </source>
</evidence>
<dbReference type="InterPro" id="IPR039852">
    <property type="entry name" value="CAND1/CAND2"/>
</dbReference>
<keyword evidence="2" id="KW-0677">Repeat</keyword>
<dbReference type="SUPFAM" id="SSF48371">
    <property type="entry name" value="ARM repeat"/>
    <property type="match status" value="1"/>
</dbReference>
<dbReference type="WBParaSite" id="GPUH_0001295501-mRNA-1">
    <property type="protein sequence ID" value="GPUH_0001295501-mRNA-1"/>
    <property type="gene ID" value="GPUH_0001295501"/>
</dbReference>
<gene>
    <name evidence="5" type="ORF">GPUH_LOCUS12941</name>
</gene>
<dbReference type="PANTHER" id="PTHR12696">
    <property type="entry name" value="TIP120"/>
    <property type="match status" value="1"/>
</dbReference>
<evidence type="ECO:0000313" key="7">
    <source>
        <dbReference type="WBParaSite" id="GPUH_0001295501-mRNA-1"/>
    </source>
</evidence>
<keyword evidence="3" id="KW-0833">Ubl conjugation pathway</keyword>
<evidence type="ECO:0000259" key="4">
    <source>
        <dbReference type="Pfam" id="PF08623"/>
    </source>
</evidence>